<evidence type="ECO:0000256" key="3">
    <source>
        <dbReference type="ARBA" id="ARBA00022801"/>
    </source>
</evidence>
<name>A0A2J0Q7M8_9BACT</name>
<dbReference type="AlphaFoldDB" id="A0A2J0Q7M8"/>
<dbReference type="EMBL" id="PCXQ01000004">
    <property type="protein sequence ID" value="PJE51086.1"/>
    <property type="molecule type" value="Genomic_DNA"/>
</dbReference>
<gene>
    <name evidence="5" type="ORF">COV29_02320</name>
</gene>
<evidence type="ECO:0008006" key="7">
    <source>
        <dbReference type="Google" id="ProtNLM"/>
    </source>
</evidence>
<protein>
    <recommendedName>
        <fullName evidence="7">Proteasome endopeptidase complex</fullName>
    </recommendedName>
</protein>
<dbReference type="SUPFAM" id="SSF56235">
    <property type="entry name" value="N-terminal nucleophile aminohydrolases (Ntn hydrolases)"/>
    <property type="match status" value="1"/>
</dbReference>
<keyword evidence="2" id="KW-0645">Protease</keyword>
<sequence length="253" mass="27462">MEFIRAEDVFRDKEKEIMASINAGCSGGSVFPYFHGTTDVGVVYNGGVILASDGRAAMGNFIMSDEFPKIYRLDKHSAVAIAGAVRPCLDLVGLLRARFNYEEDLREGDYIPPRTKVKAISNAIKRITPLVNVNQVVASMIFAVFDKDKKDPCGRMFQVYHDGTIAPEKAFGSLGSGSQRAVSAIRVMLKNSNPRDLSEFNIKSMAVQALIAASEGDSGTGPSISMRKVSNEGVSEIDSEEINSIKSRIERGG</sequence>
<evidence type="ECO:0000256" key="1">
    <source>
        <dbReference type="ARBA" id="ARBA00022490"/>
    </source>
</evidence>
<reference evidence="5 6" key="1">
    <citation type="submission" date="2017-09" db="EMBL/GenBank/DDBJ databases">
        <title>Depth-based differentiation of microbial function through sediment-hosted aquifers and enrichment of novel symbionts in the deep terrestrial subsurface.</title>
        <authorList>
            <person name="Probst A.J."/>
            <person name="Ladd B."/>
            <person name="Jarett J.K."/>
            <person name="Geller-Mcgrath D.E."/>
            <person name="Sieber C.M."/>
            <person name="Emerson J.B."/>
            <person name="Anantharaman K."/>
            <person name="Thomas B.C."/>
            <person name="Malmstrom R."/>
            <person name="Stieglmeier M."/>
            <person name="Klingl A."/>
            <person name="Woyke T."/>
            <person name="Ryan C.M."/>
            <person name="Banfield J.F."/>
        </authorList>
    </citation>
    <scope>NUCLEOTIDE SEQUENCE [LARGE SCALE GENOMIC DNA]</scope>
    <source>
        <strain evidence="5">CG10_big_fil_rev_8_21_14_0_10_36_16</strain>
    </source>
</reference>
<dbReference type="CDD" id="cd01906">
    <property type="entry name" value="proteasome_protease_HslV"/>
    <property type="match status" value="1"/>
</dbReference>
<keyword evidence="1" id="KW-0963">Cytoplasm</keyword>
<feature type="region of interest" description="Disordered" evidence="4">
    <location>
        <begin position="215"/>
        <end position="235"/>
    </location>
</feature>
<dbReference type="GO" id="GO:0005737">
    <property type="term" value="C:cytoplasm"/>
    <property type="evidence" value="ECO:0007669"/>
    <property type="project" value="TreeGrafter"/>
</dbReference>
<comment type="caution">
    <text evidence="5">The sequence shown here is derived from an EMBL/GenBank/DDBJ whole genome shotgun (WGS) entry which is preliminary data.</text>
</comment>
<keyword evidence="3" id="KW-0378">Hydrolase</keyword>
<evidence type="ECO:0000256" key="2">
    <source>
        <dbReference type="ARBA" id="ARBA00022670"/>
    </source>
</evidence>
<dbReference type="PANTHER" id="PTHR32194">
    <property type="entry name" value="METALLOPROTEASE TLDD"/>
    <property type="match status" value="1"/>
</dbReference>
<evidence type="ECO:0000313" key="6">
    <source>
        <dbReference type="Proteomes" id="UP000228496"/>
    </source>
</evidence>
<dbReference type="GO" id="GO:0008233">
    <property type="term" value="F:peptidase activity"/>
    <property type="evidence" value="ECO:0007669"/>
    <property type="project" value="UniProtKB-KW"/>
</dbReference>
<dbReference type="PANTHER" id="PTHR32194:SF0">
    <property type="entry name" value="ATP-DEPENDENT PROTEASE SUBUNIT HSLV"/>
    <property type="match status" value="1"/>
</dbReference>
<accession>A0A2J0Q7M8</accession>
<dbReference type="GO" id="GO:0051603">
    <property type="term" value="P:proteolysis involved in protein catabolic process"/>
    <property type="evidence" value="ECO:0007669"/>
    <property type="project" value="InterPro"/>
</dbReference>
<organism evidence="5 6">
    <name type="scientific">Candidatus Yanofskybacteria bacterium CG10_big_fil_rev_8_21_14_0_10_36_16</name>
    <dbReference type="NCBI Taxonomy" id="1975096"/>
    <lineage>
        <taxon>Bacteria</taxon>
        <taxon>Candidatus Yanofskyibacteriota</taxon>
    </lineage>
</organism>
<dbReference type="Gene3D" id="3.60.20.10">
    <property type="entry name" value="Glutamine Phosphoribosylpyrophosphate, subunit 1, domain 1"/>
    <property type="match status" value="1"/>
</dbReference>
<dbReference type="Pfam" id="PF00227">
    <property type="entry name" value="Proteasome"/>
    <property type="match status" value="1"/>
</dbReference>
<evidence type="ECO:0000256" key="4">
    <source>
        <dbReference type="SAM" id="MobiDB-lite"/>
    </source>
</evidence>
<dbReference type="InterPro" id="IPR001353">
    <property type="entry name" value="Proteasome_sua/b"/>
</dbReference>
<evidence type="ECO:0000313" key="5">
    <source>
        <dbReference type="EMBL" id="PJE51086.1"/>
    </source>
</evidence>
<dbReference type="Proteomes" id="UP000228496">
    <property type="component" value="Unassembled WGS sequence"/>
</dbReference>
<dbReference type="InterPro" id="IPR023333">
    <property type="entry name" value="Proteasome_suB-type"/>
</dbReference>
<proteinExistence type="predicted"/>
<dbReference type="InterPro" id="IPR029055">
    <property type="entry name" value="Ntn_hydrolases_N"/>
</dbReference>
<dbReference type="PROSITE" id="PS51476">
    <property type="entry name" value="PROTEASOME_BETA_2"/>
    <property type="match status" value="1"/>
</dbReference>
<dbReference type="GO" id="GO:0005839">
    <property type="term" value="C:proteasome core complex"/>
    <property type="evidence" value="ECO:0007669"/>
    <property type="project" value="InterPro"/>
</dbReference>